<feature type="non-terminal residue" evidence="1">
    <location>
        <position position="1"/>
    </location>
</feature>
<proteinExistence type="predicted"/>
<dbReference type="GO" id="GO:0006898">
    <property type="term" value="P:receptor-mediated endocytosis"/>
    <property type="evidence" value="ECO:0007669"/>
    <property type="project" value="TreeGrafter"/>
</dbReference>
<dbReference type="Proteomes" id="UP000663866">
    <property type="component" value="Unassembled WGS sequence"/>
</dbReference>
<dbReference type="InterPro" id="IPR016024">
    <property type="entry name" value="ARM-type_fold"/>
</dbReference>
<organism evidence="1 2">
    <name type="scientific">Rotaria magnacalcarata</name>
    <dbReference type="NCBI Taxonomy" id="392030"/>
    <lineage>
        <taxon>Eukaryota</taxon>
        <taxon>Metazoa</taxon>
        <taxon>Spiralia</taxon>
        <taxon>Gnathifera</taxon>
        <taxon>Rotifera</taxon>
        <taxon>Eurotatoria</taxon>
        <taxon>Bdelloidea</taxon>
        <taxon>Philodinida</taxon>
        <taxon>Philodinidae</taxon>
        <taxon>Rotaria</taxon>
    </lineage>
</organism>
<dbReference type="PANTHER" id="PTHR10292:SF1">
    <property type="entry name" value="CLATHRIN HEAVY CHAIN"/>
    <property type="match status" value="1"/>
</dbReference>
<sequence>LFYLLGSIVNYGQESDVHFKYIQTVNIKTPVVCLSCKFDTYMIQFEVYNENSSFNNEARYLVLCKDSALWELRLCEDNQYRRPLIDQVIHIALPETQGLERISVTTKAFMTVDLSNNLIDLLEEENKILFFARNN</sequence>
<evidence type="ECO:0000313" key="1">
    <source>
        <dbReference type="EMBL" id="CAF4115643.1"/>
    </source>
</evidence>
<dbReference type="PANTHER" id="PTHR10292">
    <property type="entry name" value="CLATHRIN HEAVY CHAIN RELATED"/>
    <property type="match status" value="1"/>
</dbReference>
<keyword evidence="2" id="KW-1185">Reference proteome</keyword>
<comment type="caution">
    <text evidence="1">The sequence shown here is derived from an EMBL/GenBank/DDBJ whole genome shotgun (WGS) entry which is preliminary data.</text>
</comment>
<protein>
    <submittedName>
        <fullName evidence="1">Uncharacterized protein</fullName>
    </submittedName>
</protein>
<reference evidence="1" key="1">
    <citation type="submission" date="2021-02" db="EMBL/GenBank/DDBJ databases">
        <authorList>
            <person name="Nowell W R."/>
        </authorList>
    </citation>
    <scope>NUCLEOTIDE SEQUENCE</scope>
</reference>
<accession>A0A819VX72</accession>
<name>A0A819VX72_9BILA</name>
<dbReference type="GO" id="GO:0032051">
    <property type="term" value="F:clathrin light chain binding"/>
    <property type="evidence" value="ECO:0007669"/>
    <property type="project" value="TreeGrafter"/>
</dbReference>
<dbReference type="AlphaFoldDB" id="A0A819VX72"/>
<dbReference type="GO" id="GO:0071439">
    <property type="term" value="C:clathrin complex"/>
    <property type="evidence" value="ECO:0007669"/>
    <property type="project" value="TreeGrafter"/>
</dbReference>
<evidence type="ECO:0000313" key="2">
    <source>
        <dbReference type="Proteomes" id="UP000663866"/>
    </source>
</evidence>
<gene>
    <name evidence="1" type="ORF">OVN521_LOCUS21674</name>
</gene>
<dbReference type="SUPFAM" id="SSF48371">
    <property type="entry name" value="ARM repeat"/>
    <property type="match status" value="1"/>
</dbReference>
<dbReference type="EMBL" id="CAJOBG010004552">
    <property type="protein sequence ID" value="CAF4115643.1"/>
    <property type="molecule type" value="Genomic_DNA"/>
</dbReference>